<dbReference type="EMBL" id="HACA01004872">
    <property type="protein sequence ID" value="CDW22233.1"/>
    <property type="molecule type" value="Transcribed_RNA"/>
</dbReference>
<feature type="non-terminal residue" evidence="1">
    <location>
        <position position="51"/>
    </location>
</feature>
<protein>
    <submittedName>
        <fullName evidence="1">Uncharacterized protein</fullName>
    </submittedName>
</protein>
<reference evidence="1" key="1">
    <citation type="submission" date="2014-05" db="EMBL/GenBank/DDBJ databases">
        <authorList>
            <person name="Chronopoulou M."/>
        </authorList>
    </citation>
    <scope>NUCLEOTIDE SEQUENCE</scope>
    <source>
        <tissue evidence="1">Whole organism</tissue>
    </source>
</reference>
<organism evidence="1">
    <name type="scientific">Lepeophtheirus salmonis</name>
    <name type="common">Salmon louse</name>
    <name type="synonym">Caligus salmonis</name>
    <dbReference type="NCBI Taxonomy" id="72036"/>
    <lineage>
        <taxon>Eukaryota</taxon>
        <taxon>Metazoa</taxon>
        <taxon>Ecdysozoa</taxon>
        <taxon>Arthropoda</taxon>
        <taxon>Crustacea</taxon>
        <taxon>Multicrustacea</taxon>
        <taxon>Hexanauplia</taxon>
        <taxon>Copepoda</taxon>
        <taxon>Siphonostomatoida</taxon>
        <taxon>Caligidae</taxon>
        <taxon>Lepeophtheirus</taxon>
    </lineage>
</organism>
<proteinExistence type="predicted"/>
<name>A0A0K2T899_LEPSM</name>
<accession>A0A0K2T899</accession>
<evidence type="ECO:0000313" key="1">
    <source>
        <dbReference type="EMBL" id="CDW22233.1"/>
    </source>
</evidence>
<sequence>MRCPFFFFYALSYITIPDAWIKLLHAIQTHLQYGEEKIPEYIEESNVIFFF</sequence>
<dbReference type="AlphaFoldDB" id="A0A0K2T899"/>